<proteinExistence type="predicted"/>
<dbReference type="SUPFAM" id="SSF51569">
    <property type="entry name" value="Aldolase"/>
    <property type="match status" value="1"/>
</dbReference>
<dbReference type="RefSeq" id="WP_018383237.1">
    <property type="nucleotide sequence ID" value="NZ_LLZU01000001.1"/>
</dbReference>
<sequence>MADPAPLGPTPVTRAPVTAPPVPRPAGRRTPAAGYADAVRDRVSELTRLRATDPDAVRRALRDRRRFAPAGFAEPLFVLAADHPARGAVAANGDPVAMGDRHELLARCLVALSRPGVNGFLGTADLVEDLALLGALEGKLVLGSMNRGGLPGASFELDDRFTGYDAEGIAAGGLDGGKMLLRVDPTDHGTSRTLAGCARAVDELAERRLLALVEPFTSRRHAGRARNVLTADAQILANGIAQGLGRTSAHTWLKVPVVDDMERMMASTTLPTLLLGGDGSQDPEAMYASWRNALRIEQVRGLTVGRTMLFPADGDVATAVDTAVGLLHP</sequence>
<evidence type="ECO:0000259" key="2">
    <source>
        <dbReference type="Pfam" id="PF22649"/>
    </source>
</evidence>
<feature type="domain" description="Cgl0159-like" evidence="2">
    <location>
        <begin position="75"/>
        <end position="324"/>
    </location>
</feature>
<dbReference type="Pfam" id="PF22649">
    <property type="entry name" value="Cgl0159"/>
    <property type="match status" value="1"/>
</dbReference>
<keyword evidence="4" id="KW-1185">Reference proteome</keyword>
<dbReference type="Gene3D" id="3.20.20.70">
    <property type="entry name" value="Aldolase class I"/>
    <property type="match status" value="1"/>
</dbReference>
<dbReference type="InterPro" id="IPR013785">
    <property type="entry name" value="Aldolase_TIM"/>
</dbReference>
<evidence type="ECO:0000256" key="1">
    <source>
        <dbReference type="SAM" id="MobiDB-lite"/>
    </source>
</evidence>
<gene>
    <name evidence="3" type="ORF">AQ490_00575</name>
</gene>
<dbReference type="EMBL" id="LLZU01000001">
    <property type="protein sequence ID" value="KRV51301.1"/>
    <property type="molecule type" value="Genomic_DNA"/>
</dbReference>
<organism evidence="3 4">
    <name type="scientific">Wenjunlia vitaminophila</name>
    <name type="common">Streptomyces vitaminophilus</name>
    <dbReference type="NCBI Taxonomy" id="76728"/>
    <lineage>
        <taxon>Bacteria</taxon>
        <taxon>Bacillati</taxon>
        <taxon>Actinomycetota</taxon>
        <taxon>Actinomycetes</taxon>
        <taxon>Kitasatosporales</taxon>
        <taxon>Streptomycetaceae</taxon>
        <taxon>Wenjunlia</taxon>
    </lineage>
</organism>
<comment type="caution">
    <text evidence="3">The sequence shown here is derived from an EMBL/GenBank/DDBJ whole genome shotgun (WGS) entry which is preliminary data.</text>
</comment>
<dbReference type="InterPro" id="IPR054574">
    <property type="entry name" value="Cgl0159_dom"/>
</dbReference>
<protein>
    <submittedName>
        <fullName evidence="3">Deoxyribose-phosphate aldolase</fullName>
    </submittedName>
</protein>
<reference evidence="3 4" key="1">
    <citation type="submission" date="2015-10" db="EMBL/GenBank/DDBJ databases">
        <title>Draft genome sequence of pyrrolomycin-producing Streptomyces vitaminophilus.</title>
        <authorList>
            <person name="Graham D.E."/>
            <person name="Mahan K.M."/>
            <person name="Klingeman D.M."/>
            <person name="Hettich R.L."/>
            <person name="Parry R.J."/>
        </authorList>
    </citation>
    <scope>NUCLEOTIDE SEQUENCE [LARGE SCALE GENOMIC DNA]</scope>
    <source>
        <strain evidence="3 4">ATCC 31673</strain>
    </source>
</reference>
<name>A0A0T6LZ68_WENVI</name>
<feature type="region of interest" description="Disordered" evidence="1">
    <location>
        <begin position="1"/>
        <end position="34"/>
    </location>
</feature>
<evidence type="ECO:0000313" key="3">
    <source>
        <dbReference type="EMBL" id="KRV51301.1"/>
    </source>
</evidence>
<dbReference type="STRING" id="76728.AQ490_00575"/>
<dbReference type="eggNOG" id="COG1830">
    <property type="taxonomic scope" value="Bacteria"/>
</dbReference>
<dbReference type="Proteomes" id="UP000050867">
    <property type="component" value="Unassembled WGS sequence"/>
</dbReference>
<accession>A0A0T6LZ68</accession>
<dbReference type="AlphaFoldDB" id="A0A0T6LZ68"/>
<evidence type="ECO:0000313" key="4">
    <source>
        <dbReference type="Proteomes" id="UP000050867"/>
    </source>
</evidence>